<accession>A0A6G1KT26</accession>
<organism evidence="1 2">
    <name type="scientific">Teratosphaeria nubilosa</name>
    <dbReference type="NCBI Taxonomy" id="161662"/>
    <lineage>
        <taxon>Eukaryota</taxon>
        <taxon>Fungi</taxon>
        <taxon>Dikarya</taxon>
        <taxon>Ascomycota</taxon>
        <taxon>Pezizomycotina</taxon>
        <taxon>Dothideomycetes</taxon>
        <taxon>Dothideomycetidae</taxon>
        <taxon>Mycosphaerellales</taxon>
        <taxon>Teratosphaeriaceae</taxon>
        <taxon>Teratosphaeria</taxon>
    </lineage>
</organism>
<reference evidence="1" key="1">
    <citation type="journal article" date="2020" name="Stud. Mycol.">
        <title>101 Dothideomycetes genomes: a test case for predicting lifestyles and emergence of pathogens.</title>
        <authorList>
            <person name="Haridas S."/>
            <person name="Albert R."/>
            <person name="Binder M."/>
            <person name="Bloem J."/>
            <person name="Labutti K."/>
            <person name="Salamov A."/>
            <person name="Andreopoulos B."/>
            <person name="Baker S."/>
            <person name="Barry K."/>
            <person name="Bills G."/>
            <person name="Bluhm B."/>
            <person name="Cannon C."/>
            <person name="Castanera R."/>
            <person name="Culley D."/>
            <person name="Daum C."/>
            <person name="Ezra D."/>
            <person name="Gonzalez J."/>
            <person name="Henrissat B."/>
            <person name="Kuo A."/>
            <person name="Liang C."/>
            <person name="Lipzen A."/>
            <person name="Lutzoni F."/>
            <person name="Magnuson J."/>
            <person name="Mondo S."/>
            <person name="Nolan M."/>
            <person name="Ohm R."/>
            <person name="Pangilinan J."/>
            <person name="Park H.-J."/>
            <person name="Ramirez L."/>
            <person name="Alfaro M."/>
            <person name="Sun H."/>
            <person name="Tritt A."/>
            <person name="Yoshinaga Y."/>
            <person name="Zwiers L.-H."/>
            <person name="Turgeon B."/>
            <person name="Goodwin S."/>
            <person name="Spatafora J."/>
            <person name="Crous P."/>
            <person name="Grigoriev I."/>
        </authorList>
    </citation>
    <scope>NUCLEOTIDE SEQUENCE</scope>
    <source>
        <strain evidence="1">CBS 116005</strain>
    </source>
</reference>
<dbReference type="Proteomes" id="UP000799436">
    <property type="component" value="Unassembled WGS sequence"/>
</dbReference>
<evidence type="ECO:0000313" key="1">
    <source>
        <dbReference type="EMBL" id="KAF2763823.1"/>
    </source>
</evidence>
<dbReference type="EMBL" id="ML995959">
    <property type="protein sequence ID" value="KAF2763823.1"/>
    <property type="molecule type" value="Genomic_DNA"/>
</dbReference>
<dbReference type="AlphaFoldDB" id="A0A6G1KT26"/>
<keyword evidence="2" id="KW-1185">Reference proteome</keyword>
<evidence type="ECO:0000313" key="2">
    <source>
        <dbReference type="Proteomes" id="UP000799436"/>
    </source>
</evidence>
<proteinExistence type="predicted"/>
<sequence length="53" mass="6417">MHTLLRKRLLPLRYQTLSRRPLDQTSEPKFTPPTQLDLHEFSELRYIISYDMA</sequence>
<name>A0A6G1KT26_9PEZI</name>
<protein>
    <submittedName>
        <fullName evidence="1">Uncharacterized protein</fullName>
    </submittedName>
</protein>
<gene>
    <name evidence="1" type="ORF">EJ03DRAFT_332405</name>
</gene>